<sequence length="556" mass="64873">MAILPDLPDLPTDLFLMVTSYLHSIDIVRCRIVSKSWHKEFTDESFLRDILLREDGKAQDVRAVFELEVQHMVGGPFEDDFGLFKDAWRYTFDRVLARKQALKSGRPWFVTKRALCGDLMSLMDKHADIGDFHVPVYPWVRYYRTAAQRRNVHACVQLEEHVPTDLLETDWTYDSGLLVYPDMIEIGAYVLLDIEQDTLTIVPFDIKHRIVRRIRLKYNLLIFEWAEKEPYHRLNELEEVHRHYVTAYDVQSSKDSLPWLSQWKIKFRSEWKLHYLGFPLSAQDCWFSDHSMTHYAVYIWQTNRSAWGENEPIESLLIWDISQPSSYGLSDDHTSGSQTSAGPRLVKKLSYHDLDFLQIRQRDTPFLRKIALDGSACVYFFEEGSDRERGSHVGHGYEAGRRNPRDKVWERIVGIPVLGPGPSWEDRLGRETTFANEWQHTYSKSPDSLTPMKATCWRYEGMGSGIRNQVVPDESAGIKYSVVQRTVGFPEIWVSCDSDSWSTEIGLQNIQWRWKQIAGDDRYLIIQSTQELHILHFDHGIGEMRKRGRPFLGTAF</sequence>
<evidence type="ECO:0000259" key="1">
    <source>
        <dbReference type="PROSITE" id="PS50181"/>
    </source>
</evidence>
<dbReference type="Gene3D" id="1.20.1280.50">
    <property type="match status" value="1"/>
</dbReference>
<dbReference type="Proteomes" id="UP000664534">
    <property type="component" value="Unassembled WGS sequence"/>
</dbReference>
<dbReference type="InterPro" id="IPR036047">
    <property type="entry name" value="F-box-like_dom_sf"/>
</dbReference>
<accession>A0A8H3I9Z7</accession>
<proteinExistence type="predicted"/>
<evidence type="ECO:0000313" key="2">
    <source>
        <dbReference type="EMBL" id="CAF9910568.1"/>
    </source>
</evidence>
<keyword evidence="3" id="KW-1185">Reference proteome</keyword>
<dbReference type="PROSITE" id="PS50181">
    <property type="entry name" value="FBOX"/>
    <property type="match status" value="1"/>
</dbReference>
<dbReference type="InterPro" id="IPR001810">
    <property type="entry name" value="F-box_dom"/>
</dbReference>
<dbReference type="AlphaFoldDB" id="A0A8H3I9Z7"/>
<dbReference type="OrthoDB" id="5334391at2759"/>
<feature type="domain" description="F-box" evidence="1">
    <location>
        <begin position="4"/>
        <end position="50"/>
    </location>
</feature>
<comment type="caution">
    <text evidence="2">The sequence shown here is derived from an EMBL/GenBank/DDBJ whole genome shotgun (WGS) entry which is preliminary data.</text>
</comment>
<reference evidence="2" key="1">
    <citation type="submission" date="2021-03" db="EMBL/GenBank/DDBJ databases">
        <authorList>
            <person name="Tagirdzhanova G."/>
        </authorList>
    </citation>
    <scope>NUCLEOTIDE SEQUENCE</scope>
</reference>
<evidence type="ECO:0000313" key="3">
    <source>
        <dbReference type="Proteomes" id="UP000664534"/>
    </source>
</evidence>
<dbReference type="SMART" id="SM00256">
    <property type="entry name" value="FBOX"/>
    <property type="match status" value="1"/>
</dbReference>
<dbReference type="SUPFAM" id="SSF81383">
    <property type="entry name" value="F-box domain"/>
    <property type="match status" value="1"/>
</dbReference>
<dbReference type="CDD" id="cd09917">
    <property type="entry name" value="F-box_SF"/>
    <property type="match status" value="1"/>
</dbReference>
<organism evidence="2 3">
    <name type="scientific">Imshaugia aleurites</name>
    <dbReference type="NCBI Taxonomy" id="172621"/>
    <lineage>
        <taxon>Eukaryota</taxon>
        <taxon>Fungi</taxon>
        <taxon>Dikarya</taxon>
        <taxon>Ascomycota</taxon>
        <taxon>Pezizomycotina</taxon>
        <taxon>Lecanoromycetes</taxon>
        <taxon>OSLEUM clade</taxon>
        <taxon>Lecanoromycetidae</taxon>
        <taxon>Lecanorales</taxon>
        <taxon>Lecanorineae</taxon>
        <taxon>Parmeliaceae</taxon>
        <taxon>Imshaugia</taxon>
    </lineage>
</organism>
<name>A0A8H3I9Z7_9LECA</name>
<dbReference type="EMBL" id="CAJPDT010000007">
    <property type="protein sequence ID" value="CAF9910568.1"/>
    <property type="molecule type" value="Genomic_DNA"/>
</dbReference>
<dbReference type="Pfam" id="PF12937">
    <property type="entry name" value="F-box-like"/>
    <property type="match status" value="1"/>
</dbReference>
<gene>
    <name evidence="2" type="ORF">IMSHALPRED_009239</name>
</gene>
<protein>
    <recommendedName>
        <fullName evidence="1">F-box domain-containing protein</fullName>
    </recommendedName>
</protein>